<keyword evidence="2" id="KW-1185">Reference proteome</keyword>
<evidence type="ECO:0000313" key="1">
    <source>
        <dbReference type="EMBL" id="GHI61622.1"/>
    </source>
</evidence>
<dbReference type="Proteomes" id="UP000649259">
    <property type="component" value="Unassembled WGS sequence"/>
</dbReference>
<proteinExistence type="predicted"/>
<protein>
    <submittedName>
        <fullName evidence="1">Uncharacterized protein</fullName>
    </submittedName>
</protein>
<gene>
    <name evidence="1" type="ORF">Saso_32720</name>
</gene>
<sequence>MTDPSRTGAALSMICSVTGVTGWIWDPDSWQEWSIRLLRQQYGADNVFKVPDQDGGDLGIECFTRSGIVYQCYCPENPDLAPRALYENHRNKITADIKKFIGNKDELIRLLRSVKIRSWILFTPRHESYRAVQHCADKAALVRAANLPYVTADFIVDVHELADYKESAEILNRGPVLPAPVRIPATVPRQSADGIDFRLVNSPLISKMDEKLAKIPQLVNAEKRATFRGNLLGSHLAGEGLLDRYLESIPEVHQQILDCIESVERGLLLAYGPGDLPHKVLGGVVDEVRERVEQVVPGIARSNAESIAYMAVVEWLQLCPLDFEEAG</sequence>
<organism evidence="1 2">
    <name type="scientific">Streptomyces asoensis</name>
    <dbReference type="NCBI Taxonomy" id="249586"/>
    <lineage>
        <taxon>Bacteria</taxon>
        <taxon>Bacillati</taxon>
        <taxon>Actinomycetota</taxon>
        <taxon>Actinomycetes</taxon>
        <taxon>Kitasatosporales</taxon>
        <taxon>Streptomycetaceae</taxon>
        <taxon>Streptomyces</taxon>
    </lineage>
</organism>
<dbReference type="EMBL" id="BNEB01000003">
    <property type="protein sequence ID" value="GHI61622.1"/>
    <property type="molecule type" value="Genomic_DNA"/>
</dbReference>
<comment type="caution">
    <text evidence="1">The sequence shown here is derived from an EMBL/GenBank/DDBJ whole genome shotgun (WGS) entry which is preliminary data.</text>
</comment>
<reference evidence="2" key="1">
    <citation type="submission" date="2023-07" db="EMBL/GenBank/DDBJ databases">
        <title>Whole genome shotgun sequence of Streptomyces cacaoi subsp. asoensis NBRC 13813.</title>
        <authorList>
            <person name="Komaki H."/>
            <person name="Tamura T."/>
        </authorList>
    </citation>
    <scope>NUCLEOTIDE SEQUENCE [LARGE SCALE GENOMIC DNA]</scope>
    <source>
        <strain evidence="2">NBRC 13813</strain>
    </source>
</reference>
<name>A0ABQ3S0U9_9ACTN</name>
<accession>A0ABQ3S0U9</accession>
<evidence type="ECO:0000313" key="2">
    <source>
        <dbReference type="Proteomes" id="UP000649259"/>
    </source>
</evidence>